<keyword evidence="1" id="KW-0472">Membrane</keyword>
<dbReference type="KEGG" id="mcoo:MCOO_38970"/>
<feature type="transmembrane region" description="Helical" evidence="1">
    <location>
        <begin position="40"/>
        <end position="59"/>
    </location>
</feature>
<dbReference type="Pfam" id="PF16936">
    <property type="entry name" value="Holin_9"/>
    <property type="match status" value="1"/>
</dbReference>
<evidence type="ECO:0000313" key="3">
    <source>
        <dbReference type="Proteomes" id="UP000465866"/>
    </source>
</evidence>
<dbReference type="AlphaFoldDB" id="A0A7I7L2Q0"/>
<evidence type="ECO:0008006" key="4">
    <source>
        <dbReference type="Google" id="ProtNLM"/>
    </source>
</evidence>
<keyword evidence="1" id="KW-1133">Transmembrane helix</keyword>
<evidence type="ECO:0000256" key="1">
    <source>
        <dbReference type="SAM" id="Phobius"/>
    </source>
</evidence>
<reference evidence="2 3" key="1">
    <citation type="journal article" date="2019" name="Emerg. Microbes Infect.">
        <title>Comprehensive subspecies identification of 175 nontuberculous mycobacteria species based on 7547 genomic profiles.</title>
        <authorList>
            <person name="Matsumoto Y."/>
            <person name="Kinjo T."/>
            <person name="Motooka D."/>
            <person name="Nabeya D."/>
            <person name="Jung N."/>
            <person name="Uechi K."/>
            <person name="Horii T."/>
            <person name="Iida T."/>
            <person name="Fujita J."/>
            <person name="Nakamura S."/>
        </authorList>
    </citation>
    <scope>NUCLEOTIDE SEQUENCE [LARGE SCALE GENOMIC DNA]</scope>
    <source>
        <strain evidence="2 3">JCM 12404</strain>
    </source>
</reference>
<name>A0A7I7L2Q0_9MYCO</name>
<dbReference type="InterPro" id="IPR031614">
    <property type="entry name" value="Holin_9"/>
</dbReference>
<dbReference type="RefSeq" id="WP_163779280.1">
    <property type="nucleotide sequence ID" value="NZ_AP022569.1"/>
</dbReference>
<evidence type="ECO:0000313" key="2">
    <source>
        <dbReference type="EMBL" id="BBX47882.1"/>
    </source>
</evidence>
<feature type="transmembrane region" description="Helical" evidence="1">
    <location>
        <begin position="66"/>
        <end position="86"/>
    </location>
</feature>
<dbReference type="Proteomes" id="UP000465866">
    <property type="component" value="Chromosome"/>
</dbReference>
<organism evidence="2 3">
    <name type="scientific">Mycobacterium cookii</name>
    <dbReference type="NCBI Taxonomy" id="1775"/>
    <lineage>
        <taxon>Bacteria</taxon>
        <taxon>Bacillati</taxon>
        <taxon>Actinomycetota</taxon>
        <taxon>Actinomycetes</taxon>
        <taxon>Mycobacteriales</taxon>
        <taxon>Mycobacteriaceae</taxon>
        <taxon>Mycobacterium</taxon>
    </lineage>
</organism>
<proteinExistence type="predicted"/>
<gene>
    <name evidence="2" type="ORF">MCOO_38970</name>
</gene>
<keyword evidence="3" id="KW-1185">Reference proteome</keyword>
<dbReference type="EMBL" id="AP022569">
    <property type="protein sequence ID" value="BBX47882.1"/>
    <property type="molecule type" value="Genomic_DNA"/>
</dbReference>
<accession>A0A7I7L2Q0</accession>
<protein>
    <recommendedName>
        <fullName evidence="4">Hydrophobic protein</fullName>
    </recommendedName>
</protein>
<keyword evidence="1" id="KW-0812">Transmembrane</keyword>
<sequence length="92" mass="9559">MIPLPRSWLLASAMLVGLAAGVLGAAAALTVEHARMRPDLAIALVVGFPSVVGLLVLLLSRARWLTALGVFFLAVAPGWFGVLAVIEVVTRG</sequence>